<evidence type="ECO:0000256" key="1">
    <source>
        <dbReference type="SAM" id="MobiDB-lite"/>
    </source>
</evidence>
<proteinExistence type="predicted"/>
<name>A0A543J4P2_9PSEU</name>
<protein>
    <recommendedName>
        <fullName evidence="4">ABC-type branched-subunit amino acid transport system substrate-binding protein</fullName>
    </recommendedName>
</protein>
<feature type="compositionally biased region" description="Low complexity" evidence="1">
    <location>
        <begin position="79"/>
        <end position="89"/>
    </location>
</feature>
<evidence type="ECO:0008006" key="4">
    <source>
        <dbReference type="Google" id="ProtNLM"/>
    </source>
</evidence>
<dbReference type="AlphaFoldDB" id="A0A543J4P2"/>
<dbReference type="Gene3D" id="3.40.50.2300">
    <property type="match status" value="1"/>
</dbReference>
<evidence type="ECO:0000313" key="3">
    <source>
        <dbReference type="Proteomes" id="UP000316628"/>
    </source>
</evidence>
<gene>
    <name evidence="2" type="ORF">FHX81_0030</name>
</gene>
<feature type="region of interest" description="Disordered" evidence="1">
    <location>
        <begin position="66"/>
        <end position="89"/>
    </location>
</feature>
<feature type="region of interest" description="Disordered" evidence="1">
    <location>
        <begin position="837"/>
        <end position="857"/>
    </location>
</feature>
<comment type="caution">
    <text evidence="2">The sequence shown here is derived from an EMBL/GenBank/DDBJ whole genome shotgun (WGS) entry which is preliminary data.</text>
</comment>
<organism evidence="2 3">
    <name type="scientific">Saccharothrix saharensis</name>
    <dbReference type="NCBI Taxonomy" id="571190"/>
    <lineage>
        <taxon>Bacteria</taxon>
        <taxon>Bacillati</taxon>
        <taxon>Actinomycetota</taxon>
        <taxon>Actinomycetes</taxon>
        <taxon>Pseudonocardiales</taxon>
        <taxon>Pseudonocardiaceae</taxon>
        <taxon>Saccharothrix</taxon>
    </lineage>
</organism>
<dbReference type="Proteomes" id="UP000316628">
    <property type="component" value="Unassembled WGS sequence"/>
</dbReference>
<dbReference type="SUPFAM" id="SSF53822">
    <property type="entry name" value="Periplasmic binding protein-like I"/>
    <property type="match status" value="1"/>
</dbReference>
<evidence type="ECO:0000313" key="2">
    <source>
        <dbReference type="EMBL" id="TQM77793.1"/>
    </source>
</evidence>
<sequence>MTDPLFRGVHVLLSVIRDLVDRPRWRPRRGRDGLRGDRPLPLLCVIGDVGGNDVPKALELRLENTGARSKRKVPHAHADAGPAATTAADRWSRVEREAPLLPLLDVLHSRLLADRFGHDKLRSFRHYRLVDWLTGRQLPPAQNIHDNRAIVRELREWYAAADTARDVEPQATAQQLGGPSVYEKLLVLLLTVWHRPLRFWLWVHGVPLVGREPRWLMRQPFMVPGHSTAFTGFAERLTAGRRAEENPEHVKKLLVHAFLQDLRLAYRPRGLRLRRWQRTAYTVVLLSGLTDDNGGWELLRLINDVRNESTEHDPLLVIAAADAKPADLQPGRPVEPVSRIKAELDAWAAGLPVHRQALRPDARFVFVRLPGERDDPTQADESAWVDLSGIKPRQPPLPARKPVVAGVVLALLAAVSLTGGRWGWVRVDNDCLPDPARGVAVRWVEAIQSCVGYSDDSARVFGPDPRLRAAQHAVFELNATAERLHEDNPERTLVSVVYFADLTHPVSDPGADASTSEELEGLLIRQEAQNKTSNTEPLLRVYVANGGDRMAAARTVVDDLLEPLLAADPTIVGVIGMALTVDATESAIGALGDLGTPVVATTLTGEVLGSRSPLYFQLVPGNAVQAELVAEHARRVGKQVTVYHPPLTDNYLDSLVSELLAELGADETATRSWDRQVGEVEVVCGAGHIAFFAGREGEFPGFLDEVVDQCGNDRPEVIGDDTTARFIAQSDLRLRNEFRGIAVSFVSMGARVVLAGTDCVTKGQPAARDPEHPGARPLVEFCTGHRRVRERVTGVGRVADFARLLARSDDHMPWPGERIGLAYDAASLFVAAARDNRTRSRVPNPDPAAPSTGPLPTVHRAAIAQELREPGDYEGATGPIDFARSRTGLTRPLAILTISDLHDLAEVPSCVYEISRPADPAAPRPWGTPDC</sequence>
<dbReference type="InterPro" id="IPR028082">
    <property type="entry name" value="Peripla_BP_I"/>
</dbReference>
<accession>A0A543J4P2</accession>
<dbReference type="EMBL" id="VFPP01000001">
    <property type="protein sequence ID" value="TQM77793.1"/>
    <property type="molecule type" value="Genomic_DNA"/>
</dbReference>
<reference evidence="2 3" key="1">
    <citation type="submission" date="2019-06" db="EMBL/GenBank/DDBJ databases">
        <title>Sequencing the genomes of 1000 actinobacteria strains.</title>
        <authorList>
            <person name="Klenk H.-P."/>
        </authorList>
    </citation>
    <scope>NUCLEOTIDE SEQUENCE [LARGE SCALE GENOMIC DNA]</scope>
    <source>
        <strain evidence="2 3">DSM 45456</strain>
    </source>
</reference>
<keyword evidence="3" id="KW-1185">Reference proteome</keyword>